<feature type="domain" description="RING-type" evidence="10">
    <location>
        <begin position="324"/>
        <end position="361"/>
    </location>
</feature>
<dbReference type="GO" id="GO:0006397">
    <property type="term" value="P:mRNA processing"/>
    <property type="evidence" value="ECO:0007669"/>
    <property type="project" value="UniProtKB-KW"/>
</dbReference>
<feature type="compositionally biased region" description="Low complexity" evidence="9">
    <location>
        <begin position="139"/>
        <end position="149"/>
    </location>
</feature>
<keyword evidence="8" id="KW-0539">Nucleus</keyword>
<organism evidence="12 13">
    <name type="scientific">Aspergillus flavus (strain ATCC 200026 / FGSC A1120 / IAM 13836 / NRRL 3357 / JCM 12722 / SRRC 167)</name>
    <dbReference type="NCBI Taxonomy" id="332952"/>
    <lineage>
        <taxon>Eukaryota</taxon>
        <taxon>Fungi</taxon>
        <taxon>Dikarya</taxon>
        <taxon>Ascomycota</taxon>
        <taxon>Pezizomycotina</taxon>
        <taxon>Eurotiomycetes</taxon>
        <taxon>Eurotiomycetidae</taxon>
        <taxon>Eurotiales</taxon>
        <taxon>Aspergillaceae</taxon>
        <taxon>Aspergillus</taxon>
        <taxon>Aspergillus subgen. Circumdati</taxon>
    </lineage>
</organism>
<dbReference type="AlphaFoldDB" id="A0A7U2MHB4"/>
<dbReference type="VEuPathDB" id="FungiDB:AFLA_005197"/>
<evidence type="ECO:0000259" key="10">
    <source>
        <dbReference type="PROSITE" id="PS50089"/>
    </source>
</evidence>
<dbReference type="PANTHER" id="PTHR12930">
    <property type="entry name" value="ZINC FINGER PROTEIN 183"/>
    <property type="match status" value="1"/>
</dbReference>
<comment type="function">
    <text evidence="1 8">Involved in pre-mRNA splicing.</text>
</comment>
<keyword evidence="5 7" id="KW-0863">Zinc-finger</keyword>
<evidence type="ECO:0000256" key="5">
    <source>
        <dbReference type="ARBA" id="ARBA00022771"/>
    </source>
</evidence>
<dbReference type="SMART" id="SM00184">
    <property type="entry name" value="RING"/>
    <property type="match status" value="1"/>
</dbReference>
<dbReference type="GO" id="GO:0003677">
    <property type="term" value="F:DNA binding"/>
    <property type="evidence" value="ECO:0007669"/>
    <property type="project" value="UniProtKB-UniRule"/>
</dbReference>
<dbReference type="InterPro" id="IPR036855">
    <property type="entry name" value="Znf_CCCH_sf"/>
</dbReference>
<keyword evidence="8" id="KW-0747">Spliceosome</keyword>
<feature type="region of interest" description="Disordered" evidence="9">
    <location>
        <begin position="98"/>
        <end position="176"/>
    </location>
</feature>
<dbReference type="GO" id="GO:0008270">
    <property type="term" value="F:zinc ion binding"/>
    <property type="evidence" value="ECO:0007669"/>
    <property type="project" value="UniProtKB-KW"/>
</dbReference>
<dbReference type="VEuPathDB" id="FungiDB:F9C07_6752"/>
<feature type="compositionally biased region" description="Basic and acidic residues" evidence="9">
    <location>
        <begin position="17"/>
        <end position="30"/>
    </location>
</feature>
<dbReference type="InterPro" id="IPR001841">
    <property type="entry name" value="Znf_RING"/>
</dbReference>
<accession>A0A7U2MHB4</accession>
<evidence type="ECO:0000256" key="9">
    <source>
        <dbReference type="SAM" id="MobiDB-lite"/>
    </source>
</evidence>
<keyword evidence="13" id="KW-1185">Reference proteome</keyword>
<dbReference type="InterPro" id="IPR017907">
    <property type="entry name" value="Znf_RING_CS"/>
</dbReference>
<feature type="region of interest" description="Disordered" evidence="9">
    <location>
        <begin position="1"/>
        <end position="30"/>
    </location>
</feature>
<name>A0A7U2MHB4_ASPFN</name>
<proteinExistence type="inferred from homology"/>
<dbReference type="Pfam" id="PF00642">
    <property type="entry name" value="zf-CCCH"/>
    <property type="match status" value="1"/>
</dbReference>
<dbReference type="InterPro" id="IPR013083">
    <property type="entry name" value="Znf_RING/FYVE/PHD"/>
</dbReference>
<protein>
    <recommendedName>
        <fullName evidence="8">Pre-mRNA-splicing factor CWC24</fullName>
    </recommendedName>
</protein>
<feature type="region of interest" description="Disordered" evidence="9">
    <location>
        <begin position="385"/>
        <end position="411"/>
    </location>
</feature>
<evidence type="ECO:0000256" key="7">
    <source>
        <dbReference type="PROSITE-ProRule" id="PRU00723"/>
    </source>
</evidence>
<keyword evidence="8" id="KW-0238">DNA-binding</keyword>
<dbReference type="Proteomes" id="UP000596276">
    <property type="component" value="Chromosome 5"/>
</dbReference>
<dbReference type="CDD" id="cd16539">
    <property type="entry name" value="RING-HC_RNF113A_B"/>
    <property type="match status" value="1"/>
</dbReference>
<dbReference type="GO" id="GO:0034247">
    <property type="term" value="P:snoRNA splicing"/>
    <property type="evidence" value="ECO:0007669"/>
    <property type="project" value="TreeGrafter"/>
</dbReference>
<evidence type="ECO:0000259" key="11">
    <source>
        <dbReference type="PROSITE" id="PS50103"/>
    </source>
</evidence>
<evidence type="ECO:0000256" key="6">
    <source>
        <dbReference type="ARBA" id="ARBA00022833"/>
    </source>
</evidence>
<feature type="compositionally biased region" description="Acidic residues" evidence="9">
    <location>
        <begin position="396"/>
        <end position="411"/>
    </location>
</feature>
<dbReference type="PROSITE" id="PS00518">
    <property type="entry name" value="ZF_RING_1"/>
    <property type="match status" value="1"/>
</dbReference>
<evidence type="ECO:0000313" key="12">
    <source>
        <dbReference type="EMBL" id="QRD83643.1"/>
    </source>
</evidence>
<dbReference type="InterPro" id="IPR039971">
    <property type="entry name" value="CWC24-like"/>
</dbReference>
<dbReference type="PANTHER" id="PTHR12930:SF0">
    <property type="entry name" value="RING FINGER PROTEIN 113B"/>
    <property type="match status" value="1"/>
</dbReference>
<feature type="zinc finger region" description="C3H1-type" evidence="7">
    <location>
        <begin position="244"/>
        <end position="272"/>
    </location>
</feature>
<evidence type="ECO:0000256" key="2">
    <source>
        <dbReference type="ARBA" id="ARBA00009161"/>
    </source>
</evidence>
<feature type="compositionally biased region" description="Basic residues" evidence="9">
    <location>
        <begin position="98"/>
        <end position="107"/>
    </location>
</feature>
<sequence>MTARDTEKASFVTSHVGRTESGKQERHHREARSLYISTPLSDFLSFNSPEHIPILVAKGQLCALPLTRHSGTIYQRTATMTDETQVADEVPQFSFKKRSNKAKANFRKKPEAPPPASDSDFTSSDDEEGRRIKRRRKNAAVTASSTTSAPRRDEEQPVTATPIPLPSSNDATKHSNWYDDELDAKNLLGNTRAQPTSNAPSASDGTYKGAANYQSFIQKNPDSLAKQFGPIKAPTNIRTVTFMDYTPNVCKDYKQTGWCGFGDGCIYAHIRENVLQGWELDKEWDKNTQGKKLDGKVVSQRGGDKPKDDDDEDEELLESIPFACIICKKSYQNPIVTKCGHYFCESCALQRYRKNPSCAACGAGTGGVFNTAKKLNQLLEKKRERARKRREQAIADGEEVSSEEEEEAESA</sequence>
<dbReference type="SUPFAM" id="SSF57850">
    <property type="entry name" value="RING/U-box"/>
    <property type="match status" value="1"/>
</dbReference>
<dbReference type="OMA" id="ANFRKKP"/>
<keyword evidence="8" id="KW-0507">mRNA processing</keyword>
<dbReference type="PROSITE" id="PS50103">
    <property type="entry name" value="ZF_C3H1"/>
    <property type="match status" value="1"/>
</dbReference>
<reference evidence="13" key="1">
    <citation type="journal article" date="2021" name="G3 (Bethesda)">
        <title>Chromosome assembled and annotated genome sequence of Aspergillus flavus NRRL 3357.</title>
        <authorList>
            <person name="Skerker J.M."/>
            <person name="Pianalto K.M."/>
            <person name="Mondo S.J."/>
            <person name="Yang K."/>
            <person name="Arkin A.P."/>
            <person name="Keller N.P."/>
            <person name="Grigoriev I.V."/>
            <person name="Louise Glass N.L."/>
        </authorList>
    </citation>
    <scope>NUCLEOTIDE SEQUENCE [LARGE SCALE GENOMIC DNA]</scope>
    <source>
        <strain evidence="13">ATCC 200026 / FGSC A1120 / IAM 13836 / NRRL 3357 / JCM 12722 / SRRC 167</strain>
    </source>
</reference>
<feature type="domain" description="C3H1-type" evidence="11">
    <location>
        <begin position="244"/>
        <end position="272"/>
    </location>
</feature>
<comment type="similarity">
    <text evidence="2 8">Belongs to the CWC24 family.</text>
</comment>
<evidence type="ECO:0000256" key="8">
    <source>
        <dbReference type="RuleBase" id="RU367110"/>
    </source>
</evidence>
<dbReference type="EMBL" id="CP044621">
    <property type="protein sequence ID" value="QRD83643.1"/>
    <property type="molecule type" value="Genomic_DNA"/>
</dbReference>
<dbReference type="Gene3D" id="3.30.40.10">
    <property type="entry name" value="Zinc/RING finger domain, C3HC4 (zinc finger)"/>
    <property type="match status" value="1"/>
</dbReference>
<gene>
    <name evidence="12" type="ORF">F9C07_6752</name>
</gene>
<evidence type="ECO:0000256" key="4">
    <source>
        <dbReference type="ARBA" id="ARBA00022723"/>
    </source>
</evidence>
<dbReference type="InterPro" id="IPR000571">
    <property type="entry name" value="Znf_CCCH"/>
</dbReference>
<keyword evidence="6 7" id="KW-0862">Zinc</keyword>
<evidence type="ECO:0000256" key="3">
    <source>
        <dbReference type="ARBA" id="ARBA00011524"/>
    </source>
</evidence>
<dbReference type="FunFam" id="3.30.40.10:FF:000045">
    <property type="entry name" value="RING finger protein 113A"/>
    <property type="match status" value="1"/>
</dbReference>
<dbReference type="GO" id="GO:0005684">
    <property type="term" value="C:U2-type spliceosomal complex"/>
    <property type="evidence" value="ECO:0007669"/>
    <property type="project" value="TreeGrafter"/>
</dbReference>
<comment type="subcellular location">
    <subcellularLocation>
        <location evidence="8">Nucleus</location>
    </subcellularLocation>
</comment>
<evidence type="ECO:0000313" key="13">
    <source>
        <dbReference type="Proteomes" id="UP000596276"/>
    </source>
</evidence>
<keyword evidence="4 7" id="KW-0479">Metal-binding</keyword>
<dbReference type="PROSITE" id="PS50089">
    <property type="entry name" value="ZF_RING_2"/>
    <property type="match status" value="1"/>
</dbReference>
<evidence type="ECO:0000256" key="1">
    <source>
        <dbReference type="ARBA" id="ARBA00003777"/>
    </source>
</evidence>
<dbReference type="Pfam" id="PF13923">
    <property type="entry name" value="zf-C3HC4_2"/>
    <property type="match status" value="1"/>
</dbReference>
<dbReference type="SUPFAM" id="SSF90229">
    <property type="entry name" value="CCCH zinc finger"/>
    <property type="match status" value="1"/>
</dbReference>
<comment type="subunit">
    <text evidence="3 8">Associated with the spliceosome.</text>
</comment>
<keyword evidence="8" id="KW-0508">mRNA splicing</keyword>